<name>A0A6J6SWT4_9ZZZZ</name>
<keyword evidence="1" id="KW-0479">Metal-binding</keyword>
<dbReference type="AlphaFoldDB" id="A0A6J6SWT4"/>
<feature type="domain" description="Blue (type 1) copper" evidence="4">
    <location>
        <begin position="70"/>
        <end position="153"/>
    </location>
</feature>
<dbReference type="GO" id="GO:0005507">
    <property type="term" value="F:copper ion binding"/>
    <property type="evidence" value="ECO:0007669"/>
    <property type="project" value="InterPro"/>
</dbReference>
<dbReference type="PROSITE" id="PS51257">
    <property type="entry name" value="PROKAR_LIPOPROTEIN"/>
    <property type="match status" value="1"/>
</dbReference>
<evidence type="ECO:0000259" key="4">
    <source>
        <dbReference type="Pfam" id="PF00127"/>
    </source>
</evidence>
<keyword evidence="2" id="KW-0186">Copper</keyword>
<organism evidence="5">
    <name type="scientific">freshwater metagenome</name>
    <dbReference type="NCBI Taxonomy" id="449393"/>
    <lineage>
        <taxon>unclassified sequences</taxon>
        <taxon>metagenomes</taxon>
        <taxon>ecological metagenomes</taxon>
    </lineage>
</organism>
<dbReference type="Gene3D" id="2.60.40.420">
    <property type="entry name" value="Cupredoxins - blue copper proteins"/>
    <property type="match status" value="1"/>
</dbReference>
<dbReference type="InterPro" id="IPR000923">
    <property type="entry name" value="BlueCu_1"/>
</dbReference>
<gene>
    <name evidence="5" type="ORF">UFOPK2766_00908</name>
</gene>
<reference evidence="5" key="1">
    <citation type="submission" date="2020-05" db="EMBL/GenBank/DDBJ databases">
        <authorList>
            <person name="Chiriac C."/>
            <person name="Salcher M."/>
            <person name="Ghai R."/>
            <person name="Kavagutti S V."/>
        </authorList>
    </citation>
    <scope>NUCLEOTIDE SEQUENCE</scope>
</reference>
<evidence type="ECO:0000256" key="3">
    <source>
        <dbReference type="SAM" id="MobiDB-lite"/>
    </source>
</evidence>
<accession>A0A6J6SWT4</accession>
<feature type="compositionally biased region" description="Polar residues" evidence="3">
    <location>
        <begin position="33"/>
        <end position="48"/>
    </location>
</feature>
<evidence type="ECO:0000256" key="2">
    <source>
        <dbReference type="ARBA" id="ARBA00023008"/>
    </source>
</evidence>
<dbReference type="PROSITE" id="PS00079">
    <property type="entry name" value="MULTICOPPER_OXIDASE1"/>
    <property type="match status" value="1"/>
</dbReference>
<dbReference type="InterPro" id="IPR033138">
    <property type="entry name" value="Cu_oxidase_CS"/>
</dbReference>
<dbReference type="PANTHER" id="PTHR36507">
    <property type="entry name" value="BLL1555 PROTEIN"/>
    <property type="match status" value="1"/>
</dbReference>
<dbReference type="Pfam" id="PF00127">
    <property type="entry name" value="Copper-bind"/>
    <property type="match status" value="1"/>
</dbReference>
<feature type="region of interest" description="Disordered" evidence="3">
    <location>
        <begin position="29"/>
        <end position="57"/>
    </location>
</feature>
<sequence length="156" mass="16664">MIRLRSARYLAIVSCLIFAGSSAAVGCASSDSKSSGQATTSSADSATQGLPDVPQSEFVDKTSLPEVTITVKDNVFSPQYITVSPGTKVIFNNQGRNPHNVIPVTSGAFEQIATDDLQPEEQDQIVFDEPGMYPYYCSLHGTPKKGMNGRVQVAES</sequence>
<protein>
    <submittedName>
        <fullName evidence="5">Unannotated protein</fullName>
    </submittedName>
</protein>
<evidence type="ECO:0000256" key="1">
    <source>
        <dbReference type="ARBA" id="ARBA00022723"/>
    </source>
</evidence>
<evidence type="ECO:0000313" key="5">
    <source>
        <dbReference type="EMBL" id="CAB4739127.1"/>
    </source>
</evidence>
<dbReference type="EMBL" id="CAEZYU010000033">
    <property type="protein sequence ID" value="CAB4739127.1"/>
    <property type="molecule type" value="Genomic_DNA"/>
</dbReference>
<dbReference type="PANTHER" id="PTHR36507:SF1">
    <property type="entry name" value="BLL1555 PROTEIN"/>
    <property type="match status" value="1"/>
</dbReference>
<dbReference type="GO" id="GO:0009055">
    <property type="term" value="F:electron transfer activity"/>
    <property type="evidence" value="ECO:0007669"/>
    <property type="project" value="InterPro"/>
</dbReference>
<dbReference type="InterPro" id="IPR008972">
    <property type="entry name" value="Cupredoxin"/>
</dbReference>
<proteinExistence type="predicted"/>
<dbReference type="InterPro" id="IPR052721">
    <property type="entry name" value="ET_Amicyanin"/>
</dbReference>
<dbReference type="SUPFAM" id="SSF49503">
    <property type="entry name" value="Cupredoxins"/>
    <property type="match status" value="1"/>
</dbReference>